<dbReference type="Pfam" id="PF12476">
    <property type="entry name" value="DUF3696"/>
    <property type="match status" value="1"/>
</dbReference>
<feature type="domain" description="Endonuclease GajA/Old nuclease/RecF-like AAA" evidence="2">
    <location>
        <begin position="4"/>
        <end position="524"/>
    </location>
</feature>
<evidence type="ECO:0000313" key="4">
    <source>
        <dbReference type="Proteomes" id="UP000660381"/>
    </source>
</evidence>
<accession>A0ABR8J879</accession>
<dbReference type="RefSeq" id="WP_190907897.1">
    <property type="nucleotide sequence ID" value="NZ_JACJTQ010000030.1"/>
</dbReference>
<dbReference type="InterPro" id="IPR027417">
    <property type="entry name" value="P-loop_NTPase"/>
</dbReference>
<dbReference type="InterPro" id="IPR051396">
    <property type="entry name" value="Bact_Antivir_Def_Nuclease"/>
</dbReference>
<reference evidence="3 4" key="1">
    <citation type="journal article" date="2020" name="ISME J.">
        <title>Comparative genomics reveals insights into cyanobacterial evolution and habitat adaptation.</title>
        <authorList>
            <person name="Chen M.Y."/>
            <person name="Teng W.K."/>
            <person name="Zhao L."/>
            <person name="Hu C.X."/>
            <person name="Zhou Y.K."/>
            <person name="Han B.P."/>
            <person name="Song L.R."/>
            <person name="Shu W.S."/>
        </authorList>
    </citation>
    <scope>NUCLEOTIDE SEQUENCE [LARGE SCALE GENOMIC DNA]</scope>
    <source>
        <strain evidence="3 4">FACHB-362</strain>
    </source>
</reference>
<sequence>MSISFSLSNFKGFKELQSVNLKPLTVICGTNNSGKSSLIQSLLLMKQSNPTKTLPNTYGQLPLTFNDSYVQLGSFLDVVYNHSNDEEIVLKWKVENEKIEIRPHKYYSINSELTVKIKNIEIENSLTQLEIFNFLFKDLNSDFSLELIRKNDGKYKIKFRNISIKDIIAKWIYRNYKYRDYRDNCISKIRELFKYLDDKNIKLFQEGIIEEECFDNAQVTFQSIFPTQTLINNFPQQSSSILKRIREKLPSMGRGKVSGYLEKLIDTIVTHLESIIIMINLDKQQPQKDKYITIDLSISKEDEDLSNLSISKEDEDLSNLSISKGVSLLDYYFSYRATVILLRKLWSGFRYIGPIREAPKRFYPFNNLRIIDIGINGENMPLVLAVEKETIIPKYYRCICEQKSIKKYELRDKDKLIDSVNWWLSDFMKLPPIHSINELSGVINQVKVDSLGIKLDLTDVGFGVSQILPIIVECLRMTEGETIILEQPEIHLHPSLQSKLADFFICMAKSGKNLVVETHSEHFIYRLCLRIAQEESNDTRNLINILFVSCDEENKSSIAKPIEVNKYGEIENWPVGFFDENDSRDLISATLKKRMSNL</sequence>
<dbReference type="InterPro" id="IPR041685">
    <property type="entry name" value="AAA_GajA/Old/RecF-like"/>
</dbReference>
<evidence type="ECO:0000313" key="3">
    <source>
        <dbReference type="EMBL" id="MBD2693649.1"/>
    </source>
</evidence>
<protein>
    <submittedName>
        <fullName evidence="3">DUF3696 domain-containing protein</fullName>
    </submittedName>
</protein>
<keyword evidence="4" id="KW-1185">Reference proteome</keyword>
<dbReference type="InterPro" id="IPR022532">
    <property type="entry name" value="DUF3696"/>
</dbReference>
<evidence type="ECO:0000259" key="2">
    <source>
        <dbReference type="Pfam" id="PF13175"/>
    </source>
</evidence>
<dbReference type="PANTHER" id="PTHR43581:SF2">
    <property type="entry name" value="EXCINUCLEASE ATPASE SUBUNIT"/>
    <property type="match status" value="1"/>
</dbReference>
<dbReference type="PANTHER" id="PTHR43581">
    <property type="entry name" value="ATP/GTP PHOSPHATASE"/>
    <property type="match status" value="1"/>
</dbReference>
<proteinExistence type="predicted"/>
<name>A0ABR8J879_9NOST</name>
<dbReference type="EMBL" id="JACJTQ010000030">
    <property type="protein sequence ID" value="MBD2693649.1"/>
    <property type="molecule type" value="Genomic_DNA"/>
</dbReference>
<dbReference type="Proteomes" id="UP000660381">
    <property type="component" value="Unassembled WGS sequence"/>
</dbReference>
<dbReference type="Pfam" id="PF13175">
    <property type="entry name" value="AAA_15"/>
    <property type="match status" value="1"/>
</dbReference>
<dbReference type="SUPFAM" id="SSF52540">
    <property type="entry name" value="P-loop containing nucleoside triphosphate hydrolases"/>
    <property type="match status" value="1"/>
</dbReference>
<organism evidence="3 4">
    <name type="scientific">Anabaena catenula FACHB-362</name>
    <dbReference type="NCBI Taxonomy" id="2692877"/>
    <lineage>
        <taxon>Bacteria</taxon>
        <taxon>Bacillati</taxon>
        <taxon>Cyanobacteriota</taxon>
        <taxon>Cyanophyceae</taxon>
        <taxon>Nostocales</taxon>
        <taxon>Nostocaceae</taxon>
        <taxon>Anabaena</taxon>
    </lineage>
</organism>
<feature type="domain" description="DUF3696" evidence="1">
    <location>
        <begin position="543"/>
        <end position="582"/>
    </location>
</feature>
<comment type="caution">
    <text evidence="3">The sequence shown here is derived from an EMBL/GenBank/DDBJ whole genome shotgun (WGS) entry which is preliminary data.</text>
</comment>
<gene>
    <name evidence="3" type="ORF">H6G68_18120</name>
</gene>
<dbReference type="Gene3D" id="3.40.50.300">
    <property type="entry name" value="P-loop containing nucleotide triphosphate hydrolases"/>
    <property type="match status" value="1"/>
</dbReference>
<evidence type="ECO:0000259" key="1">
    <source>
        <dbReference type="Pfam" id="PF12476"/>
    </source>
</evidence>